<dbReference type="RefSeq" id="WP_100609777.1">
    <property type="nucleotide sequence ID" value="NZ_CP024962.1"/>
</dbReference>
<organism evidence="1 2">
    <name type="scientific">Entomoplasma freundtii</name>
    <dbReference type="NCBI Taxonomy" id="74700"/>
    <lineage>
        <taxon>Bacteria</taxon>
        <taxon>Bacillati</taxon>
        <taxon>Mycoplasmatota</taxon>
        <taxon>Mollicutes</taxon>
        <taxon>Entomoplasmatales</taxon>
        <taxon>Entomoplasmataceae</taxon>
        <taxon>Entomoplasma</taxon>
    </lineage>
</organism>
<dbReference type="AlphaFoldDB" id="A0A2K8NU48"/>
<sequence>MSDNQKVTNEQIQNYLKDNVSDLSLEEKYLFFQKLEIPINYAIAKVLRKFHTIPLEKEDFTSIAWLAFDEVLRKYQPTLTHKSFITYVIDNVYWKAMDYACKFVNNKHKILNLNNVNLSWQENQNLNVADSQEWMTQIFLEDYFRQAKIPTQNKDIFMDYLYNVPLVDIREKYQISRHKLKQTLEKTIADLERIIT</sequence>
<keyword evidence="2" id="KW-1185">Reference proteome</keyword>
<accession>A0A2K8NU48</accession>
<name>A0A2K8NU48_9MOLU</name>
<proteinExistence type="predicted"/>
<dbReference type="OrthoDB" id="398571at2"/>
<dbReference type="EMBL" id="CP024962">
    <property type="protein sequence ID" value="ATZ16698.1"/>
    <property type="molecule type" value="Genomic_DNA"/>
</dbReference>
<protein>
    <submittedName>
        <fullName evidence="1">Uncharacterized protein</fullName>
    </submittedName>
</protein>
<dbReference type="Proteomes" id="UP000232222">
    <property type="component" value="Chromosome"/>
</dbReference>
<evidence type="ECO:0000313" key="1">
    <source>
        <dbReference type="EMBL" id="ATZ16698.1"/>
    </source>
</evidence>
<gene>
    <name evidence="1" type="ORF">EFREU_v1c06780</name>
</gene>
<reference evidence="1 2" key="1">
    <citation type="submission" date="2017-11" db="EMBL/GenBank/DDBJ databases">
        <title>Genome sequence of Entomoplasma freundtii BARC 318 (ATCC 51999).</title>
        <authorList>
            <person name="Lo W.-S."/>
            <person name="Gasparich G.E."/>
            <person name="Kuo C.-H."/>
        </authorList>
    </citation>
    <scope>NUCLEOTIDE SEQUENCE [LARGE SCALE GENOMIC DNA]</scope>
    <source>
        <strain evidence="1 2">BARC 318</strain>
    </source>
</reference>
<evidence type="ECO:0000313" key="2">
    <source>
        <dbReference type="Proteomes" id="UP000232222"/>
    </source>
</evidence>
<dbReference type="KEGG" id="efr:EFREU_v1c06780"/>